<organism evidence="3 4">
    <name type="scientific">Sphagnum jensenii</name>
    <dbReference type="NCBI Taxonomy" id="128206"/>
    <lineage>
        <taxon>Eukaryota</taxon>
        <taxon>Viridiplantae</taxon>
        <taxon>Streptophyta</taxon>
        <taxon>Embryophyta</taxon>
        <taxon>Bryophyta</taxon>
        <taxon>Sphagnophytina</taxon>
        <taxon>Sphagnopsida</taxon>
        <taxon>Sphagnales</taxon>
        <taxon>Sphagnaceae</taxon>
        <taxon>Sphagnum</taxon>
    </lineage>
</organism>
<keyword evidence="4" id="KW-1185">Reference proteome</keyword>
<dbReference type="Gene3D" id="3.30.420.280">
    <property type="match status" value="1"/>
</dbReference>
<protein>
    <recommendedName>
        <fullName evidence="2">Terminase large subunit gp17-like C-terminal domain-containing protein</fullName>
    </recommendedName>
</protein>
<evidence type="ECO:0000313" key="4">
    <source>
        <dbReference type="Proteomes" id="UP001497444"/>
    </source>
</evidence>
<accession>A0ABP0V7K2</accession>
<name>A0ABP0V7K2_9BRYO</name>
<dbReference type="Pfam" id="PF03237">
    <property type="entry name" value="Terminase_6N"/>
    <property type="match status" value="1"/>
</dbReference>
<evidence type="ECO:0000313" key="3">
    <source>
        <dbReference type="EMBL" id="CAK9250415.1"/>
    </source>
</evidence>
<evidence type="ECO:0000256" key="1">
    <source>
        <dbReference type="ARBA" id="ARBA00022612"/>
    </source>
</evidence>
<reference evidence="3" key="1">
    <citation type="submission" date="2024-02" db="EMBL/GenBank/DDBJ databases">
        <authorList>
            <consortium name="ELIXIR-Norway"/>
            <consortium name="Elixir Norway"/>
        </authorList>
    </citation>
    <scope>NUCLEOTIDE SEQUENCE</scope>
</reference>
<dbReference type="Pfam" id="PF17289">
    <property type="entry name" value="Terminase_6C"/>
    <property type="match status" value="1"/>
</dbReference>
<gene>
    <name evidence="3" type="ORF">CSSPJE1EN1_LOCUS25793</name>
</gene>
<comment type="caution">
    <text evidence="3">The sequence shown here is derived from an EMBL/GenBank/DDBJ whole genome shotgun (WGS) entry which is preliminary data.</text>
</comment>
<keyword evidence="1" id="KW-1188">Viral release from host cell</keyword>
<evidence type="ECO:0000259" key="2">
    <source>
        <dbReference type="Pfam" id="PF17289"/>
    </source>
</evidence>
<dbReference type="EMBL" id="CAXAQS010000168">
    <property type="protein sequence ID" value="CAK9250415.1"/>
    <property type="molecule type" value="Genomic_DNA"/>
</dbReference>
<feature type="domain" description="Terminase large subunit gp17-like C-terminal" evidence="2">
    <location>
        <begin position="247"/>
        <end position="393"/>
    </location>
</feature>
<proteinExistence type="predicted"/>
<dbReference type="InterPro" id="IPR035421">
    <property type="entry name" value="Terminase_6C"/>
</dbReference>
<dbReference type="Proteomes" id="UP001497444">
    <property type="component" value="Unassembled WGS sequence"/>
</dbReference>
<sequence>MAMHLTGMYPDWWKGHRFTRPINAWVLGDTNETIRTTLQQYYVGDPPGRLTFEKRHMGTLHPSVIVSIAPRRGVPGAVDLVKVKHVSGGTSTLLFKSYEQGRKAFQSARIDAVHADEEPPINIYRELLMRLMSVDGNPPGILLVTATPLLGMSETILQFLHPQTLETTISEGDIVSGRAYVQAGWNDNPYLLEEEKARFRETWPAHELEARERGVPSLGLGLVYPVSESAITCMPFVIPDYWPRVFGLDFGWNPSPTAALFAAHDRDNDVLYITGEYAVKELTPQHHAVNLLKLGADWMPGVYDPAGKISSLKDGEKLVDLYQEAGIRYLSKANNSKEEGLMRVLQRMQNGQLKIFSSLSRTLTEFRMYARDEEGIPKKGNDHLMDCLRYIVMSGLGIARSKSNPLQYYRGLGGHELPYTAPAEGDWMRY</sequence>